<keyword evidence="2" id="KW-0349">Heme</keyword>
<dbReference type="Gene3D" id="1.10.630.10">
    <property type="entry name" value="Cytochrome P450"/>
    <property type="match status" value="1"/>
</dbReference>
<gene>
    <name evidence="3" type="ORF">GSF22_24730</name>
</gene>
<evidence type="ECO:0000256" key="2">
    <source>
        <dbReference type="RuleBase" id="RU000461"/>
    </source>
</evidence>
<dbReference type="PROSITE" id="PS00086">
    <property type="entry name" value="CYTOCHROME_P450"/>
    <property type="match status" value="1"/>
</dbReference>
<keyword evidence="2" id="KW-0560">Oxidoreductase</keyword>
<keyword evidence="2" id="KW-0408">Iron</keyword>
<dbReference type="PRINTS" id="PR00385">
    <property type="entry name" value="P450"/>
</dbReference>
<evidence type="ECO:0000256" key="1">
    <source>
        <dbReference type="ARBA" id="ARBA00010617"/>
    </source>
</evidence>
<dbReference type="RefSeq" id="WP_208816150.1">
    <property type="nucleotide sequence ID" value="NZ_WVUH01000271.1"/>
</dbReference>
<dbReference type="InterPro" id="IPR002397">
    <property type="entry name" value="Cyt_P450_B"/>
</dbReference>
<name>A0ABS3VXA4_MICEH</name>
<comment type="caution">
    <text evidence="3">The sequence shown here is derived from an EMBL/GenBank/DDBJ whole genome shotgun (WGS) entry which is preliminary data.</text>
</comment>
<dbReference type="PANTHER" id="PTHR46696:SF1">
    <property type="entry name" value="CYTOCHROME P450 YJIB-RELATED"/>
    <property type="match status" value="1"/>
</dbReference>
<dbReference type="EMBL" id="WVUH01000271">
    <property type="protein sequence ID" value="MBO4209177.1"/>
    <property type="molecule type" value="Genomic_DNA"/>
</dbReference>
<organism evidence="3 4">
    <name type="scientific">Micromonospora echinofusca</name>
    <dbReference type="NCBI Taxonomy" id="47858"/>
    <lineage>
        <taxon>Bacteria</taxon>
        <taxon>Bacillati</taxon>
        <taxon>Actinomycetota</taxon>
        <taxon>Actinomycetes</taxon>
        <taxon>Micromonosporales</taxon>
        <taxon>Micromonosporaceae</taxon>
        <taxon>Micromonospora</taxon>
    </lineage>
</organism>
<sequence>MIINAGLVPIPCSADRLGEEYDRLRTLSGVHRAVLPDGSHAWLVTGHRDVADGLADPRLSLDRRHSRGGWSGFALPPALDANLLNMDPPDHTRIRRLVASAFSPQRVRAMRPAIRRTADGLLDELPFSGTTDLVAAFCAPLSVHVIADLLGIPAGARRDFRAWTDTLLATHRPDRQAARQAIVEMHGFVVELLARKREQPGADLLSALVSVENDDDRLSANELTSLAFLILFAGYENSANLIASTTLALLRQPEPLGRLDRDQLAAAVEETLRLDPPAPVAIRRFPVQDIVVDGTTIPAGDTVLLAIAAANRDSRVGVDNTGHLAFGRGVHHCIGAALARVEALEALDALASRLPRLALAEPATEVTWRPSFRTHGPAALPVTW</sequence>
<dbReference type="PRINTS" id="PR00359">
    <property type="entry name" value="BP450"/>
</dbReference>
<dbReference type="InterPro" id="IPR001128">
    <property type="entry name" value="Cyt_P450"/>
</dbReference>
<keyword evidence="2" id="KW-0479">Metal-binding</keyword>
<keyword evidence="2" id="KW-0503">Monooxygenase</keyword>
<dbReference type="Pfam" id="PF00067">
    <property type="entry name" value="p450"/>
    <property type="match status" value="1"/>
</dbReference>
<dbReference type="PANTHER" id="PTHR46696">
    <property type="entry name" value="P450, PUTATIVE (EUROFUNG)-RELATED"/>
    <property type="match status" value="1"/>
</dbReference>
<evidence type="ECO:0000313" key="4">
    <source>
        <dbReference type="Proteomes" id="UP000823521"/>
    </source>
</evidence>
<protein>
    <submittedName>
        <fullName evidence="3">Cytochrome P450</fullName>
    </submittedName>
</protein>
<reference evidence="3 4" key="1">
    <citation type="submission" date="2019-12" db="EMBL/GenBank/DDBJ databases">
        <title>Whole genome sequencing of endophytic Actinobacterium Micromonospora sp. MPMI6T.</title>
        <authorList>
            <person name="Evv R."/>
            <person name="Podile A.R."/>
        </authorList>
    </citation>
    <scope>NUCLEOTIDE SEQUENCE [LARGE SCALE GENOMIC DNA]</scope>
    <source>
        <strain evidence="3 4">MPMI6</strain>
    </source>
</reference>
<proteinExistence type="inferred from homology"/>
<dbReference type="InterPro" id="IPR017972">
    <property type="entry name" value="Cyt_P450_CS"/>
</dbReference>
<accession>A0ABS3VXA4</accession>
<dbReference type="CDD" id="cd11029">
    <property type="entry name" value="CYP107-like"/>
    <property type="match status" value="1"/>
</dbReference>
<comment type="similarity">
    <text evidence="1 2">Belongs to the cytochrome P450 family.</text>
</comment>
<dbReference type="SUPFAM" id="SSF48264">
    <property type="entry name" value="Cytochrome P450"/>
    <property type="match status" value="1"/>
</dbReference>
<dbReference type="InterPro" id="IPR036396">
    <property type="entry name" value="Cyt_P450_sf"/>
</dbReference>
<evidence type="ECO:0000313" key="3">
    <source>
        <dbReference type="EMBL" id="MBO4209177.1"/>
    </source>
</evidence>
<keyword evidence="4" id="KW-1185">Reference proteome</keyword>
<dbReference type="Proteomes" id="UP000823521">
    <property type="component" value="Unassembled WGS sequence"/>
</dbReference>